<dbReference type="KEGG" id="ima:PO878_07020"/>
<organism evidence="1 2">
    <name type="scientific">Iamia majanohamensis</name>
    <dbReference type="NCBI Taxonomy" id="467976"/>
    <lineage>
        <taxon>Bacteria</taxon>
        <taxon>Bacillati</taxon>
        <taxon>Actinomycetota</taxon>
        <taxon>Acidimicrobiia</taxon>
        <taxon>Acidimicrobiales</taxon>
        <taxon>Iamiaceae</taxon>
        <taxon>Iamia</taxon>
    </lineage>
</organism>
<dbReference type="SUPFAM" id="SSF52833">
    <property type="entry name" value="Thioredoxin-like"/>
    <property type="match status" value="1"/>
</dbReference>
<dbReference type="InterPro" id="IPR036249">
    <property type="entry name" value="Thioredoxin-like_sf"/>
</dbReference>
<dbReference type="Proteomes" id="UP001216390">
    <property type="component" value="Chromosome"/>
</dbReference>
<dbReference type="AlphaFoldDB" id="A0AAE9YC50"/>
<name>A0AAE9YC50_9ACTN</name>
<gene>
    <name evidence="1" type="ORF">PO878_07020</name>
</gene>
<evidence type="ECO:0000313" key="1">
    <source>
        <dbReference type="EMBL" id="WCO68478.1"/>
    </source>
</evidence>
<accession>A0AAE9YC50</accession>
<protein>
    <submittedName>
        <fullName evidence="1">Uncharacterized protein</fullName>
    </submittedName>
</protein>
<dbReference type="RefSeq" id="WP_272737995.1">
    <property type="nucleotide sequence ID" value="NZ_CP116942.1"/>
</dbReference>
<evidence type="ECO:0000313" key="2">
    <source>
        <dbReference type="Proteomes" id="UP001216390"/>
    </source>
</evidence>
<keyword evidence="2" id="KW-1185">Reference proteome</keyword>
<proteinExistence type="predicted"/>
<reference evidence="1" key="1">
    <citation type="submission" date="2023-01" db="EMBL/GenBank/DDBJ databases">
        <title>The diversity of Class Acidimicrobiia in South China Sea sediment environments and the proposal of Iamia marina sp. nov., a novel species of the genus Iamia.</title>
        <authorList>
            <person name="He Y."/>
            <person name="Tian X."/>
        </authorList>
    </citation>
    <scope>NUCLEOTIDE SEQUENCE</scope>
    <source>
        <strain evidence="1">DSM 19957</strain>
    </source>
</reference>
<sequence length="162" mass="17649">MAVAEQVPESITLTALSGDAATLDDWMTTFQLAVVVIDPYTSESSWLIDTAGRLLTEFKGADCRVAWVVTSDADDARTFLGPWADELLTFCDPDRSFVRGVGLSHLPAFVHLRQDRVVISTAEGWDPAEWDEAIGQLTRMMSWTRLEVPPPGAPGPFPGSPA</sequence>
<dbReference type="EMBL" id="CP116942">
    <property type="protein sequence ID" value="WCO68478.1"/>
    <property type="molecule type" value="Genomic_DNA"/>
</dbReference>